<dbReference type="GO" id="GO:0016020">
    <property type="term" value="C:membrane"/>
    <property type="evidence" value="ECO:0007669"/>
    <property type="project" value="TreeGrafter"/>
</dbReference>
<dbReference type="Pfam" id="PF13640">
    <property type="entry name" value="2OG-FeII_Oxy_3"/>
    <property type="match status" value="1"/>
</dbReference>
<evidence type="ECO:0000313" key="9">
    <source>
        <dbReference type="EMBL" id="KAH7943242.1"/>
    </source>
</evidence>
<reference evidence="9" key="1">
    <citation type="journal article" date="2020" name="Cell">
        <title>Large-Scale Comparative Analyses of Tick Genomes Elucidate Their Genetic Diversity and Vector Capacities.</title>
        <authorList>
            <consortium name="Tick Genome and Microbiome Consortium (TIGMIC)"/>
            <person name="Jia N."/>
            <person name="Wang J."/>
            <person name="Shi W."/>
            <person name="Du L."/>
            <person name="Sun Y."/>
            <person name="Zhan W."/>
            <person name="Jiang J.F."/>
            <person name="Wang Q."/>
            <person name="Zhang B."/>
            <person name="Ji P."/>
            <person name="Bell-Sakyi L."/>
            <person name="Cui X.M."/>
            <person name="Yuan T.T."/>
            <person name="Jiang B.G."/>
            <person name="Yang W.F."/>
            <person name="Lam T.T."/>
            <person name="Chang Q.C."/>
            <person name="Ding S.J."/>
            <person name="Wang X.J."/>
            <person name="Zhu J.G."/>
            <person name="Ruan X.D."/>
            <person name="Zhao L."/>
            <person name="Wei J.T."/>
            <person name="Ye R.Z."/>
            <person name="Que T.C."/>
            <person name="Du C.H."/>
            <person name="Zhou Y.H."/>
            <person name="Cheng J.X."/>
            <person name="Dai P.F."/>
            <person name="Guo W.B."/>
            <person name="Han X.H."/>
            <person name="Huang E.J."/>
            <person name="Li L.F."/>
            <person name="Wei W."/>
            <person name="Gao Y.C."/>
            <person name="Liu J.Z."/>
            <person name="Shao H.Z."/>
            <person name="Wang X."/>
            <person name="Wang C.C."/>
            <person name="Yang T.C."/>
            <person name="Huo Q.B."/>
            <person name="Li W."/>
            <person name="Chen H.Y."/>
            <person name="Chen S.E."/>
            <person name="Zhou L.G."/>
            <person name="Ni X.B."/>
            <person name="Tian J.H."/>
            <person name="Sheng Y."/>
            <person name="Liu T."/>
            <person name="Pan Y.S."/>
            <person name="Xia L.Y."/>
            <person name="Li J."/>
            <person name="Zhao F."/>
            <person name="Cao W.C."/>
        </authorList>
    </citation>
    <scope>NUCLEOTIDE SEQUENCE</scope>
    <source>
        <strain evidence="9">Rsan-2018</strain>
    </source>
</reference>
<dbReference type="VEuPathDB" id="VectorBase:RSAN_036889"/>
<keyword evidence="7" id="KW-1133">Transmembrane helix</keyword>
<dbReference type="PANTHER" id="PTHR14650:SF1">
    <property type="entry name" value="2-OXOGLUTARATE AND IRON-DEPENDENT OXYGENASE DOMAIN-CONTAINING PROTEIN 3"/>
    <property type="match status" value="1"/>
</dbReference>
<dbReference type="EMBL" id="JABSTV010001253">
    <property type="protein sequence ID" value="KAH7943242.1"/>
    <property type="molecule type" value="Genomic_DNA"/>
</dbReference>
<keyword evidence="3" id="KW-0223">Dioxygenase</keyword>
<dbReference type="Gene3D" id="2.60.120.620">
    <property type="entry name" value="q2cbj1_9rhob like domain"/>
    <property type="match status" value="1"/>
</dbReference>
<reference evidence="9" key="2">
    <citation type="submission" date="2021-09" db="EMBL/GenBank/DDBJ databases">
        <authorList>
            <person name="Jia N."/>
            <person name="Wang J."/>
            <person name="Shi W."/>
            <person name="Du L."/>
            <person name="Sun Y."/>
            <person name="Zhan W."/>
            <person name="Jiang J."/>
            <person name="Wang Q."/>
            <person name="Zhang B."/>
            <person name="Ji P."/>
            <person name="Sakyi L.B."/>
            <person name="Cui X."/>
            <person name="Yuan T."/>
            <person name="Jiang B."/>
            <person name="Yang W."/>
            <person name="Lam T.T.-Y."/>
            <person name="Chang Q."/>
            <person name="Ding S."/>
            <person name="Wang X."/>
            <person name="Zhu J."/>
            <person name="Ruan X."/>
            <person name="Zhao L."/>
            <person name="Wei J."/>
            <person name="Que T."/>
            <person name="Du C."/>
            <person name="Cheng J."/>
            <person name="Dai P."/>
            <person name="Han X."/>
            <person name="Huang E."/>
            <person name="Gao Y."/>
            <person name="Liu J."/>
            <person name="Shao H."/>
            <person name="Ye R."/>
            <person name="Li L."/>
            <person name="Wei W."/>
            <person name="Wang X."/>
            <person name="Wang C."/>
            <person name="Huo Q."/>
            <person name="Li W."/>
            <person name="Guo W."/>
            <person name="Chen H."/>
            <person name="Chen S."/>
            <person name="Zhou L."/>
            <person name="Zhou L."/>
            <person name="Ni X."/>
            <person name="Tian J."/>
            <person name="Zhou Y."/>
            <person name="Sheng Y."/>
            <person name="Liu T."/>
            <person name="Pan Y."/>
            <person name="Xia L."/>
            <person name="Li J."/>
            <person name="Zhao F."/>
            <person name="Cao W."/>
        </authorList>
    </citation>
    <scope>NUCLEOTIDE SEQUENCE</scope>
    <source>
        <strain evidence="9">Rsan-2018</strain>
        <tissue evidence="9">Larvae</tissue>
    </source>
</reference>
<dbReference type="InterPro" id="IPR039210">
    <property type="entry name" value="OGFOD3"/>
</dbReference>
<dbReference type="InterPro" id="IPR044862">
    <property type="entry name" value="Pro_4_hyd_alph_FE2OG_OXY"/>
</dbReference>
<dbReference type="GO" id="GO:0005506">
    <property type="term" value="F:iron ion binding"/>
    <property type="evidence" value="ECO:0007669"/>
    <property type="project" value="InterPro"/>
</dbReference>
<evidence type="ECO:0000256" key="4">
    <source>
        <dbReference type="ARBA" id="ARBA00023002"/>
    </source>
</evidence>
<evidence type="ECO:0000256" key="1">
    <source>
        <dbReference type="ARBA" id="ARBA00001961"/>
    </source>
</evidence>
<comment type="caution">
    <text evidence="9">The sequence shown here is derived from an EMBL/GenBank/DDBJ whole genome shotgun (WGS) entry which is preliminary data.</text>
</comment>
<evidence type="ECO:0000256" key="6">
    <source>
        <dbReference type="SAM" id="MobiDB-lite"/>
    </source>
</evidence>
<keyword evidence="10" id="KW-1185">Reference proteome</keyword>
<evidence type="ECO:0000259" key="8">
    <source>
        <dbReference type="PROSITE" id="PS51471"/>
    </source>
</evidence>
<dbReference type="GO" id="GO:0051213">
    <property type="term" value="F:dioxygenase activity"/>
    <property type="evidence" value="ECO:0007669"/>
    <property type="project" value="UniProtKB-KW"/>
</dbReference>
<feature type="domain" description="Fe2OG dioxygenase" evidence="8">
    <location>
        <begin position="206"/>
        <end position="310"/>
    </location>
</feature>
<dbReference type="PROSITE" id="PS51471">
    <property type="entry name" value="FE2OG_OXY"/>
    <property type="match status" value="1"/>
</dbReference>
<accession>A0A9D4PHB3</accession>
<dbReference type="InterPro" id="IPR006620">
    <property type="entry name" value="Pro_4_hyd_alph"/>
</dbReference>
<dbReference type="SMART" id="SM00702">
    <property type="entry name" value="P4Hc"/>
    <property type="match status" value="1"/>
</dbReference>
<evidence type="ECO:0000256" key="7">
    <source>
        <dbReference type="SAM" id="Phobius"/>
    </source>
</evidence>
<proteinExistence type="predicted"/>
<evidence type="ECO:0000256" key="5">
    <source>
        <dbReference type="ARBA" id="ARBA00023004"/>
    </source>
</evidence>
<gene>
    <name evidence="9" type="ORF">HPB52_006561</name>
</gene>
<dbReference type="GO" id="GO:0016705">
    <property type="term" value="F:oxidoreductase activity, acting on paired donors, with incorporation or reduction of molecular oxygen"/>
    <property type="evidence" value="ECO:0007669"/>
    <property type="project" value="InterPro"/>
</dbReference>
<evidence type="ECO:0000256" key="3">
    <source>
        <dbReference type="ARBA" id="ARBA00022964"/>
    </source>
</evidence>
<dbReference type="PANTHER" id="PTHR14650">
    <property type="entry name" value="PROLYL HYDROXYLASE-RELATED"/>
    <property type="match status" value="1"/>
</dbReference>
<protein>
    <recommendedName>
        <fullName evidence="8">Fe2OG dioxygenase domain-containing protein</fullName>
    </recommendedName>
</protein>
<feature type="region of interest" description="Disordered" evidence="6">
    <location>
        <begin position="1"/>
        <end position="27"/>
    </location>
</feature>
<keyword evidence="7" id="KW-0812">Transmembrane</keyword>
<dbReference type="AlphaFoldDB" id="A0A9D4PHB3"/>
<comment type="cofactor">
    <cofactor evidence="1">
        <name>L-ascorbate</name>
        <dbReference type="ChEBI" id="CHEBI:38290"/>
    </cofactor>
</comment>
<feature type="transmembrane region" description="Helical" evidence="7">
    <location>
        <begin position="38"/>
        <end position="58"/>
    </location>
</feature>
<keyword evidence="7" id="KW-0472">Membrane</keyword>
<dbReference type="InterPro" id="IPR005123">
    <property type="entry name" value="Oxoglu/Fe-dep_dioxygenase_dom"/>
</dbReference>
<name>A0A9D4PHB3_RHISA</name>
<dbReference type="Proteomes" id="UP000821837">
    <property type="component" value="Unassembled WGS sequence"/>
</dbReference>
<sequence length="324" mass="35814">MAVRKRGDTRKTAAEAASSDGTQRAAPAPAPVFSARRIFVRVGVSVALLAALYVPAWWKSESVRTFASRDEVLAIKSETVQCSRDYVNDRRLFKDCAPQKCGRVVSDSVVTSDETDALLSLAKRGLALSHSDGGASILDLHSGSISLGKKFVNVYKQVVRPFPLLEQKGTTLFSENDLKVYKQVKDKIRSLIGFQFGIRPDTLHLTHPTFFSEMTVRPAVTVHDEYWHVHVDKEQYGSFHYTSLLYLTDYNADFGGGRLVFVDGTRGNATVEPKKGRVLAFTSGSENPHFVEKVDKGIRYALTVSFSCDPSKAIRDPGRPRPAV</sequence>
<feature type="compositionally biased region" description="Basic and acidic residues" evidence="6">
    <location>
        <begin position="1"/>
        <end position="13"/>
    </location>
</feature>
<dbReference type="GO" id="GO:0031418">
    <property type="term" value="F:L-ascorbic acid binding"/>
    <property type="evidence" value="ECO:0007669"/>
    <property type="project" value="InterPro"/>
</dbReference>
<keyword evidence="5" id="KW-0408">Iron</keyword>
<organism evidence="9 10">
    <name type="scientific">Rhipicephalus sanguineus</name>
    <name type="common">Brown dog tick</name>
    <name type="synonym">Ixodes sanguineus</name>
    <dbReference type="NCBI Taxonomy" id="34632"/>
    <lineage>
        <taxon>Eukaryota</taxon>
        <taxon>Metazoa</taxon>
        <taxon>Ecdysozoa</taxon>
        <taxon>Arthropoda</taxon>
        <taxon>Chelicerata</taxon>
        <taxon>Arachnida</taxon>
        <taxon>Acari</taxon>
        <taxon>Parasitiformes</taxon>
        <taxon>Ixodida</taxon>
        <taxon>Ixodoidea</taxon>
        <taxon>Ixodidae</taxon>
        <taxon>Rhipicephalinae</taxon>
        <taxon>Rhipicephalus</taxon>
        <taxon>Rhipicephalus</taxon>
    </lineage>
</organism>
<evidence type="ECO:0000256" key="2">
    <source>
        <dbReference type="ARBA" id="ARBA00022723"/>
    </source>
</evidence>
<keyword evidence="2" id="KW-0479">Metal-binding</keyword>
<evidence type="ECO:0000313" key="10">
    <source>
        <dbReference type="Proteomes" id="UP000821837"/>
    </source>
</evidence>
<keyword evidence="4" id="KW-0560">Oxidoreductase</keyword>